<feature type="signal peptide" evidence="4">
    <location>
        <begin position="1"/>
        <end position="22"/>
    </location>
</feature>
<dbReference type="Gene3D" id="2.140.10.10">
    <property type="entry name" value="Quinoprotein alcohol dehydrogenase-like superfamily"/>
    <property type="match status" value="2"/>
</dbReference>
<comment type="caution">
    <text evidence="6">The sequence shown here is derived from an EMBL/GenBank/DDBJ whole genome shotgun (WGS) entry which is preliminary data.</text>
</comment>
<dbReference type="Pfam" id="PF01011">
    <property type="entry name" value="PQQ"/>
    <property type="match status" value="1"/>
</dbReference>
<dbReference type="PANTHER" id="PTHR32303">
    <property type="entry name" value="QUINOPROTEIN ALCOHOL DEHYDROGENASE (CYTOCHROME C)"/>
    <property type="match status" value="1"/>
</dbReference>
<keyword evidence="4" id="KW-0732">Signal</keyword>
<evidence type="ECO:0000256" key="4">
    <source>
        <dbReference type="SAM" id="SignalP"/>
    </source>
</evidence>
<dbReference type="EMBL" id="SHNN01000002">
    <property type="protein sequence ID" value="MCX2981973.1"/>
    <property type="molecule type" value="Genomic_DNA"/>
</dbReference>
<sequence>MVNRYYLSTLALAFLLSVACTPAPERLGEIPLGVPSEWPAYGATAGGSHFSRANQITPENVAHLELAWEHRSGDIREAGKIPGSAQGFLPQGYISQSSLQVTPIVVEDRLYYCTPFNRVFALDANSGEELWVFDPEIDHYADLLSNCRGVSSWQSGKQGFCEHRILLGTLDARLIALDAATGRRCEDFGDTGEVDTSHGMVEHHPAEYSITSPPAILGENVITGALVLDNQRTDSPSGVIRAYNVRTGELVWAWHPVAPGDRTLEAGGEFRAGTTNVWSIISVDEERDLVFLPTGNTTPDYYGGHRQGSDYYSSSVVALRGSTGELVWHFQTVHHDIWDYDVPAQPTLVDLQVDGETVPAVVQVTKMGMTFALHRETGEPLWPVEERPVPQTGAVVGEYLSPTQPFPTHIPHLVDPIVTADDVWGMVLVDQWACAKKIAEYNNLGWYTPPSVEGTLNSPANAGGNNWGSPAIHPDSGVMVVYTNRVPGITRLIPRQQCEGVSQQMKGTPHCVQVGMFMSPLGIPCTKPPWGTLDAIDLNAGKVLWSVPLGTTRNLAPFPVWWIKGLPGLGGVMMTDSGLVFAGISNSHTLRAFDVKTGAQLWEGKLPTGANAVPMTYQVGDRQYVLIAAGGHWGGGSPPGDHIMAFALPVK</sequence>
<name>A0ABT3TI28_9GAMM</name>
<dbReference type="InterPro" id="IPR002372">
    <property type="entry name" value="PQQ_rpt_dom"/>
</dbReference>
<dbReference type="SMART" id="SM00564">
    <property type="entry name" value="PQQ"/>
    <property type="match status" value="6"/>
</dbReference>
<evidence type="ECO:0000313" key="6">
    <source>
        <dbReference type="EMBL" id="MCX2981973.1"/>
    </source>
</evidence>
<feature type="domain" description="Pyrrolo-quinoline quinone repeat" evidence="5">
    <location>
        <begin position="38"/>
        <end position="625"/>
    </location>
</feature>
<reference evidence="6" key="1">
    <citation type="submission" date="2019-02" db="EMBL/GenBank/DDBJ databases">
        <authorList>
            <person name="Li S.-H."/>
        </authorList>
    </citation>
    <scope>NUCLEOTIDE SEQUENCE</scope>
    <source>
        <strain evidence="6">IMCC14734</strain>
    </source>
</reference>
<dbReference type="SUPFAM" id="SSF50998">
    <property type="entry name" value="Quinoprotein alcohol dehydrogenase-like"/>
    <property type="match status" value="1"/>
</dbReference>
<dbReference type="InterPro" id="IPR011047">
    <property type="entry name" value="Quinoprotein_ADH-like_sf"/>
</dbReference>
<evidence type="ECO:0000256" key="1">
    <source>
        <dbReference type="ARBA" id="ARBA00001931"/>
    </source>
</evidence>
<dbReference type="Proteomes" id="UP001143362">
    <property type="component" value="Unassembled WGS sequence"/>
</dbReference>
<protein>
    <submittedName>
        <fullName evidence="6">Pyrroloquinoline quinone-dependent dehydrogenase</fullName>
    </submittedName>
</protein>
<proteinExistence type="inferred from homology"/>
<dbReference type="PROSITE" id="PS51257">
    <property type="entry name" value="PROKAR_LIPOPROTEIN"/>
    <property type="match status" value="1"/>
</dbReference>
<organism evidence="6 7">
    <name type="scientific">Candidatus Litorirhabdus singularis</name>
    <dbReference type="NCBI Taxonomy" id="2518993"/>
    <lineage>
        <taxon>Bacteria</taxon>
        <taxon>Pseudomonadati</taxon>
        <taxon>Pseudomonadota</taxon>
        <taxon>Gammaproteobacteria</taxon>
        <taxon>Cellvibrionales</taxon>
        <taxon>Halieaceae</taxon>
        <taxon>Candidatus Litorirhabdus</taxon>
    </lineage>
</organism>
<comment type="similarity">
    <text evidence="2">Belongs to the bacterial PQQ dehydrogenase family.</text>
</comment>
<dbReference type="InterPro" id="IPR018391">
    <property type="entry name" value="PQQ_b-propeller_rpt"/>
</dbReference>
<gene>
    <name evidence="6" type="ORF">EYC98_14010</name>
</gene>
<keyword evidence="3" id="KW-0560">Oxidoreductase</keyword>
<dbReference type="PANTHER" id="PTHR32303:SF4">
    <property type="entry name" value="QUINOPROTEIN GLUCOSE DEHYDROGENASE"/>
    <property type="match status" value="1"/>
</dbReference>
<evidence type="ECO:0000256" key="3">
    <source>
        <dbReference type="ARBA" id="ARBA00023002"/>
    </source>
</evidence>
<evidence type="ECO:0000313" key="7">
    <source>
        <dbReference type="Proteomes" id="UP001143362"/>
    </source>
</evidence>
<evidence type="ECO:0000256" key="2">
    <source>
        <dbReference type="ARBA" id="ARBA00008156"/>
    </source>
</evidence>
<keyword evidence="7" id="KW-1185">Reference proteome</keyword>
<feature type="chain" id="PRO_5046940521" evidence="4">
    <location>
        <begin position="23"/>
        <end position="651"/>
    </location>
</feature>
<evidence type="ECO:0000259" key="5">
    <source>
        <dbReference type="Pfam" id="PF01011"/>
    </source>
</evidence>
<comment type="cofactor">
    <cofactor evidence="1">
        <name>pyrroloquinoline quinone</name>
        <dbReference type="ChEBI" id="CHEBI:58442"/>
    </cofactor>
</comment>
<dbReference type="CDD" id="cd10280">
    <property type="entry name" value="PQQ_mGDH"/>
    <property type="match status" value="1"/>
</dbReference>
<accession>A0ABT3TI28</accession>
<dbReference type="InterPro" id="IPR017511">
    <property type="entry name" value="PQQ_mDH"/>
</dbReference>